<feature type="region of interest" description="Disordered" evidence="1">
    <location>
        <begin position="94"/>
        <end position="130"/>
    </location>
</feature>
<comment type="caution">
    <text evidence="2">The sequence shown here is derived from an EMBL/GenBank/DDBJ whole genome shotgun (WGS) entry which is preliminary data.</text>
</comment>
<organism evidence="2 3">
    <name type="scientific">Inquilinus limosus MP06</name>
    <dbReference type="NCBI Taxonomy" id="1398085"/>
    <lineage>
        <taxon>Bacteria</taxon>
        <taxon>Pseudomonadati</taxon>
        <taxon>Pseudomonadota</taxon>
        <taxon>Alphaproteobacteria</taxon>
        <taxon>Rhodospirillales</taxon>
        <taxon>Rhodospirillaceae</taxon>
        <taxon>Inquilinus</taxon>
    </lineage>
</organism>
<protein>
    <submittedName>
        <fullName evidence="2">Uncharacterized protein</fullName>
    </submittedName>
</protein>
<dbReference type="AlphaFoldDB" id="A0A0A0DAF9"/>
<reference evidence="2 3" key="1">
    <citation type="submission" date="2014-01" db="EMBL/GenBank/DDBJ databases">
        <title>Genome sequence determination for a cystic fibrosis isolate, Inquilinus limosus.</title>
        <authorList>
            <person name="Pino M."/>
            <person name="Di Conza J."/>
            <person name="Gutkind G."/>
        </authorList>
    </citation>
    <scope>NUCLEOTIDE SEQUENCE [LARGE SCALE GENOMIC DNA]</scope>
    <source>
        <strain evidence="2 3">MP06</strain>
    </source>
</reference>
<evidence type="ECO:0000313" key="2">
    <source>
        <dbReference type="EMBL" id="KGM35706.1"/>
    </source>
</evidence>
<dbReference type="Proteomes" id="UP000029995">
    <property type="component" value="Unassembled WGS sequence"/>
</dbReference>
<sequence>MLQSAAGGGDNNISMPRLNPIVGQPQTMDALAQAVMARGGGGLQPGSMPGRVAMPTFNSGYAQQYGNLMDAMMSRYPGQLRQGGSVFDAQARVAAPQQPPAAPAAPAVAAPQRSVQTPLPQFFDRIRSGR</sequence>
<name>A0A0A0DAF9_9PROT</name>
<dbReference type="RefSeq" id="WP_034831575.1">
    <property type="nucleotide sequence ID" value="NZ_JANX01000015.1"/>
</dbReference>
<accession>A0A0A0DAF9</accession>
<proteinExistence type="predicted"/>
<dbReference type="EMBL" id="JANX01000015">
    <property type="protein sequence ID" value="KGM35706.1"/>
    <property type="molecule type" value="Genomic_DNA"/>
</dbReference>
<evidence type="ECO:0000256" key="1">
    <source>
        <dbReference type="SAM" id="MobiDB-lite"/>
    </source>
</evidence>
<feature type="compositionally biased region" description="Low complexity" evidence="1">
    <location>
        <begin position="104"/>
        <end position="113"/>
    </location>
</feature>
<gene>
    <name evidence="2" type="ORF">P409_03005</name>
</gene>
<evidence type="ECO:0000313" key="3">
    <source>
        <dbReference type="Proteomes" id="UP000029995"/>
    </source>
</evidence>